<sequence>MAFLSTGVFSIIMAVFQLLLNFDGMNKLDEINLNNYEVKVDTNFTIKIPHEDDYYSDSNIRGIIDGGKSNYKLNLKSSEENFKLDSYYDEKSTFFDTQTLRDIAGDRASASLKEVKNDYVKLGAKEPFGFEMKYNFTFINEILKLFKDQEFKEIVLNITKFLGEEGLINAQKVNSFTIKVEDLSKYNKFVEKINSREDIKKDIVRLVNITLSDKETFTMKDLNNLLKNSTNQEVDIFIKMLKGTTFTFKSNSNNAIDFDVDFDIFMGEDKDKMNIKGTTNIKLQNSTEKVNLPKNFVEVSDKEYDKFFLSTYDNLAVITLKDKDKQISYINKLILHDNYIYIDEHIISQLAEEIEIVDKNKMYKREDKIIKITNDTIIANDKKIKAFTQNGINYYPLRKVAQELGYEIEFEDSNIEPRFFITLK</sequence>
<gene>
    <name evidence="1" type="ORF">ABID14_000739</name>
</gene>
<dbReference type="RefSeq" id="WP_354367245.1">
    <property type="nucleotide sequence ID" value="NZ_JBEPMA010000003.1"/>
</dbReference>
<dbReference type="Proteomes" id="UP001549162">
    <property type="component" value="Unassembled WGS sequence"/>
</dbReference>
<keyword evidence="2" id="KW-1185">Reference proteome</keyword>
<protein>
    <recommendedName>
        <fullName evidence="3">Copper amine oxidase N-terminal domain</fullName>
    </recommendedName>
</protein>
<name>A0ABV2JA43_9FIRM</name>
<evidence type="ECO:0000313" key="1">
    <source>
        <dbReference type="EMBL" id="MET3617111.1"/>
    </source>
</evidence>
<accession>A0ABV2JA43</accession>
<dbReference type="EMBL" id="JBEPMA010000003">
    <property type="protein sequence ID" value="MET3617111.1"/>
    <property type="molecule type" value="Genomic_DNA"/>
</dbReference>
<evidence type="ECO:0000313" key="2">
    <source>
        <dbReference type="Proteomes" id="UP001549162"/>
    </source>
</evidence>
<reference evidence="1 2" key="1">
    <citation type="submission" date="2024-06" db="EMBL/GenBank/DDBJ databases">
        <title>Genomic Encyclopedia of Type Strains, Phase IV (KMG-IV): sequencing the most valuable type-strain genomes for metagenomic binning, comparative biology and taxonomic classification.</title>
        <authorList>
            <person name="Goeker M."/>
        </authorList>
    </citation>
    <scope>NUCLEOTIDE SEQUENCE [LARGE SCALE GENOMIC DNA]</scope>
    <source>
        <strain evidence="1 2">DSM 21460</strain>
    </source>
</reference>
<comment type="caution">
    <text evidence="1">The sequence shown here is derived from an EMBL/GenBank/DDBJ whole genome shotgun (WGS) entry which is preliminary data.</text>
</comment>
<organism evidence="1 2">
    <name type="scientific">Peptoniphilus olsenii</name>
    <dbReference type="NCBI Taxonomy" id="411570"/>
    <lineage>
        <taxon>Bacteria</taxon>
        <taxon>Bacillati</taxon>
        <taxon>Bacillota</taxon>
        <taxon>Tissierellia</taxon>
        <taxon>Tissierellales</taxon>
        <taxon>Peptoniphilaceae</taxon>
        <taxon>Peptoniphilus</taxon>
    </lineage>
</organism>
<proteinExistence type="predicted"/>
<evidence type="ECO:0008006" key="3">
    <source>
        <dbReference type="Google" id="ProtNLM"/>
    </source>
</evidence>